<proteinExistence type="predicted"/>
<dbReference type="Gene3D" id="2.160.20.80">
    <property type="entry name" value="E3 ubiquitin-protein ligase SopA"/>
    <property type="match status" value="1"/>
</dbReference>
<protein>
    <submittedName>
        <fullName evidence="1">Pentapeptide repeat-containing protein</fullName>
    </submittedName>
</protein>
<dbReference type="Proteomes" id="UP001560573">
    <property type="component" value="Unassembled WGS sequence"/>
</dbReference>
<sequence length="193" mass="22146">MHGDKEIEHYDKDFSNITYEGKLVKDRFFDTCRFYGSNLKECMFEDCHFENCTFINCDISLLRFKRTQFNGIKIDNSKAIGITWQDADNPLNLEFSNTNLSYSSFYGKNLRKINITDSVAHDVDFANCNLSAANFSGTDLLNARFVNTDLSLANFTDAINYTINIQENNIKKAKFKLPEALSLLQSLNIILLE</sequence>
<evidence type="ECO:0000313" key="1">
    <source>
        <dbReference type="EMBL" id="MEX6686162.1"/>
    </source>
</evidence>
<dbReference type="EMBL" id="JAULBC010000001">
    <property type="protein sequence ID" value="MEX6686162.1"/>
    <property type="molecule type" value="Genomic_DNA"/>
</dbReference>
<accession>A0ABV3Z8H9</accession>
<name>A0ABV3Z8H9_9BACT</name>
<dbReference type="RefSeq" id="WP_369327552.1">
    <property type="nucleotide sequence ID" value="NZ_JAULBC010000001.1"/>
</dbReference>
<comment type="caution">
    <text evidence="1">The sequence shown here is derived from an EMBL/GenBank/DDBJ whole genome shotgun (WGS) entry which is preliminary data.</text>
</comment>
<dbReference type="PANTHER" id="PTHR42999:SF1">
    <property type="entry name" value="PENTAPEPTIDE REPEAT-CONTAINING PROTEIN"/>
    <property type="match status" value="1"/>
</dbReference>
<evidence type="ECO:0000313" key="2">
    <source>
        <dbReference type="Proteomes" id="UP001560573"/>
    </source>
</evidence>
<organism evidence="1 2">
    <name type="scientific">Danxiaibacter flavus</name>
    <dbReference type="NCBI Taxonomy" id="3049108"/>
    <lineage>
        <taxon>Bacteria</taxon>
        <taxon>Pseudomonadati</taxon>
        <taxon>Bacteroidota</taxon>
        <taxon>Chitinophagia</taxon>
        <taxon>Chitinophagales</taxon>
        <taxon>Chitinophagaceae</taxon>
        <taxon>Danxiaibacter</taxon>
    </lineage>
</organism>
<dbReference type="InterPro" id="IPR052949">
    <property type="entry name" value="PA_immunity-related"/>
</dbReference>
<keyword evidence="2" id="KW-1185">Reference proteome</keyword>
<reference evidence="1 2" key="1">
    <citation type="submission" date="2023-07" db="EMBL/GenBank/DDBJ databases">
        <authorList>
            <person name="Lian W.-H."/>
        </authorList>
    </citation>
    <scope>NUCLEOTIDE SEQUENCE [LARGE SCALE GENOMIC DNA]</scope>
    <source>
        <strain evidence="1 2">SYSU DXS3180</strain>
    </source>
</reference>
<dbReference type="SUPFAM" id="SSF141571">
    <property type="entry name" value="Pentapeptide repeat-like"/>
    <property type="match status" value="1"/>
</dbReference>
<gene>
    <name evidence="1" type="ORF">QTN47_01580</name>
</gene>
<dbReference type="PANTHER" id="PTHR42999">
    <property type="entry name" value="ANTIBIOTIC RESISTANCE PROTEIN MCBG"/>
    <property type="match status" value="1"/>
</dbReference>
<dbReference type="Pfam" id="PF00805">
    <property type="entry name" value="Pentapeptide"/>
    <property type="match status" value="2"/>
</dbReference>
<dbReference type="InterPro" id="IPR001646">
    <property type="entry name" value="5peptide_repeat"/>
</dbReference>